<accession>A0A4U5X0E3</accession>
<proteinExistence type="predicted"/>
<gene>
    <name evidence="2" type="ORF">E4U92_19050</name>
</gene>
<dbReference type="AlphaFoldDB" id="A0A4U5X0E3"/>
<sequence length="154" mass="16897">MSFPLVRNPGEGTLYRYYDTVQEQVVSTSETRGVSTVLRLTMRPSDAPPLHSHSREDESWVILSGRVRFWVGSASLDECDVHDAGPGAYVFGPRLVPHTFQPITSTAEVLQINNPGAIEGYFRSIGSADARHDTDHTDLLAQYGVTLLDGPPKA</sequence>
<evidence type="ECO:0000313" key="2">
    <source>
        <dbReference type="EMBL" id="TKT08100.1"/>
    </source>
</evidence>
<dbReference type="InterPro" id="IPR014710">
    <property type="entry name" value="RmlC-like_jellyroll"/>
</dbReference>
<dbReference type="InterPro" id="IPR013096">
    <property type="entry name" value="Cupin_2"/>
</dbReference>
<protein>
    <submittedName>
        <fullName evidence="2">Cupin domain-containing protein</fullName>
    </submittedName>
</protein>
<dbReference type="RefSeq" id="WP_137301636.1">
    <property type="nucleotide sequence ID" value="NZ_BMVD01000008.1"/>
</dbReference>
<organism evidence="2 3">
    <name type="scientific">Streptomyces galbus</name>
    <dbReference type="NCBI Taxonomy" id="33898"/>
    <lineage>
        <taxon>Bacteria</taxon>
        <taxon>Bacillati</taxon>
        <taxon>Actinomycetota</taxon>
        <taxon>Actinomycetes</taxon>
        <taxon>Kitasatosporales</taxon>
        <taxon>Streptomycetaceae</taxon>
        <taxon>Streptomyces</taxon>
    </lineage>
</organism>
<dbReference type="Pfam" id="PF07883">
    <property type="entry name" value="Cupin_2"/>
    <property type="match status" value="1"/>
</dbReference>
<feature type="domain" description="Cupin type-2" evidence="1">
    <location>
        <begin position="40"/>
        <end position="101"/>
    </location>
</feature>
<dbReference type="Proteomes" id="UP000308632">
    <property type="component" value="Unassembled WGS sequence"/>
</dbReference>
<name>A0A4U5X0E3_STRGB</name>
<dbReference type="Gene3D" id="2.60.120.10">
    <property type="entry name" value="Jelly Rolls"/>
    <property type="match status" value="1"/>
</dbReference>
<comment type="caution">
    <text evidence="2">The sequence shown here is derived from an EMBL/GenBank/DDBJ whole genome shotgun (WGS) entry which is preliminary data.</text>
</comment>
<reference evidence="2 3" key="1">
    <citation type="submission" date="2019-04" db="EMBL/GenBank/DDBJ databases">
        <title>Streptomyces lasaliensis sp.nov., an Actinomycete isolated from soil which produces the polyether antibiotic lasalocid.</title>
        <authorList>
            <person name="Erwin G."/>
            <person name="Haber C."/>
        </authorList>
    </citation>
    <scope>NUCLEOTIDE SEQUENCE [LARGE SCALE GENOMIC DNA]</scope>
    <source>
        <strain evidence="2 3">DSM 40089</strain>
    </source>
</reference>
<dbReference type="PANTHER" id="PTHR36440">
    <property type="entry name" value="PUTATIVE (AFU_ORTHOLOGUE AFUA_8G07350)-RELATED"/>
    <property type="match status" value="1"/>
</dbReference>
<dbReference type="InterPro" id="IPR011051">
    <property type="entry name" value="RmlC_Cupin_sf"/>
</dbReference>
<dbReference type="InterPro" id="IPR053146">
    <property type="entry name" value="QDO-like"/>
</dbReference>
<dbReference type="SUPFAM" id="SSF51182">
    <property type="entry name" value="RmlC-like cupins"/>
    <property type="match status" value="1"/>
</dbReference>
<dbReference type="EMBL" id="SZPR01000015">
    <property type="protein sequence ID" value="TKT08100.1"/>
    <property type="molecule type" value="Genomic_DNA"/>
</dbReference>
<evidence type="ECO:0000259" key="1">
    <source>
        <dbReference type="Pfam" id="PF07883"/>
    </source>
</evidence>
<evidence type="ECO:0000313" key="3">
    <source>
        <dbReference type="Proteomes" id="UP000308632"/>
    </source>
</evidence>
<dbReference type="PANTHER" id="PTHR36440:SF1">
    <property type="entry name" value="PUTATIVE (AFU_ORTHOLOGUE AFUA_8G07350)-RELATED"/>
    <property type="match status" value="1"/>
</dbReference>